<evidence type="ECO:0000256" key="11">
    <source>
        <dbReference type="SAM" id="SignalP"/>
    </source>
</evidence>
<evidence type="ECO:0000256" key="5">
    <source>
        <dbReference type="ARBA" id="ARBA00022692"/>
    </source>
</evidence>
<keyword evidence="4" id="KW-1134">Transmembrane beta strand</keyword>
<keyword evidence="9" id="KW-0472">Membrane</keyword>
<feature type="signal peptide" evidence="11">
    <location>
        <begin position="1"/>
        <end position="21"/>
    </location>
</feature>
<evidence type="ECO:0000256" key="10">
    <source>
        <dbReference type="ARBA" id="ARBA00023237"/>
    </source>
</evidence>
<gene>
    <name evidence="13" type="ORF">BGL_2c25100</name>
</gene>
<dbReference type="GO" id="GO:0009279">
    <property type="term" value="C:cell outer membrane"/>
    <property type="evidence" value="ECO:0007669"/>
    <property type="project" value="UniProtKB-SubCell"/>
</dbReference>
<dbReference type="PANTHER" id="PTHR34501:SF9">
    <property type="entry name" value="MAJOR OUTER MEMBRANE PROTEIN P.IA"/>
    <property type="match status" value="1"/>
</dbReference>
<evidence type="ECO:0000256" key="6">
    <source>
        <dbReference type="ARBA" id="ARBA00022729"/>
    </source>
</evidence>
<dbReference type="AlphaFoldDB" id="A0A0B6SEA7"/>
<dbReference type="InterPro" id="IPR023614">
    <property type="entry name" value="Porin_dom_sf"/>
</dbReference>
<keyword evidence="7" id="KW-0406">Ion transport</keyword>
<proteinExistence type="predicted"/>
<comment type="subunit">
    <text evidence="2">Homotrimer.</text>
</comment>
<dbReference type="OrthoDB" id="8988845at2"/>
<dbReference type="PANTHER" id="PTHR34501">
    <property type="entry name" value="PROTEIN YDDL-RELATED"/>
    <property type="match status" value="1"/>
</dbReference>
<evidence type="ECO:0000256" key="9">
    <source>
        <dbReference type="ARBA" id="ARBA00023136"/>
    </source>
</evidence>
<comment type="subcellular location">
    <subcellularLocation>
        <location evidence="1">Cell outer membrane</location>
        <topology evidence="1">Multi-pass membrane protein</topology>
    </subcellularLocation>
</comment>
<dbReference type="Gene3D" id="2.40.160.10">
    <property type="entry name" value="Porin"/>
    <property type="match status" value="1"/>
</dbReference>
<evidence type="ECO:0000256" key="7">
    <source>
        <dbReference type="ARBA" id="ARBA00023065"/>
    </source>
</evidence>
<dbReference type="SUPFAM" id="SSF56935">
    <property type="entry name" value="Porins"/>
    <property type="match status" value="1"/>
</dbReference>
<dbReference type="GO" id="GO:0006811">
    <property type="term" value="P:monoatomic ion transport"/>
    <property type="evidence" value="ECO:0007669"/>
    <property type="project" value="UniProtKB-KW"/>
</dbReference>
<dbReference type="EMBL" id="CP002581">
    <property type="protein sequence ID" value="AJK50566.1"/>
    <property type="molecule type" value="Genomic_DNA"/>
</dbReference>
<accession>A0A0B6SEA7</accession>
<name>A0A0B6SEA7_BURPL</name>
<evidence type="ECO:0000259" key="12">
    <source>
        <dbReference type="Pfam" id="PF13609"/>
    </source>
</evidence>
<protein>
    <submittedName>
        <fullName evidence="13">Porin Gram-negative type</fullName>
    </submittedName>
</protein>
<reference evidence="14" key="1">
    <citation type="submission" date="2011-03" db="EMBL/GenBank/DDBJ databases">
        <authorList>
            <person name="Voget S."/>
            <person name="Streit W.R."/>
            <person name="Jaeger K.E."/>
            <person name="Daniel R."/>
        </authorList>
    </citation>
    <scope>NUCLEOTIDE SEQUENCE [LARGE SCALE GENOMIC DNA]</scope>
    <source>
        <strain evidence="14">PG1</strain>
    </source>
</reference>
<keyword evidence="6 11" id="KW-0732">Signal</keyword>
<dbReference type="GO" id="GO:0046930">
    <property type="term" value="C:pore complex"/>
    <property type="evidence" value="ECO:0007669"/>
    <property type="project" value="UniProtKB-KW"/>
</dbReference>
<evidence type="ECO:0000256" key="2">
    <source>
        <dbReference type="ARBA" id="ARBA00011233"/>
    </source>
</evidence>
<organism evidence="13 14">
    <name type="scientific">Burkholderia plantarii</name>
    <dbReference type="NCBI Taxonomy" id="41899"/>
    <lineage>
        <taxon>Bacteria</taxon>
        <taxon>Pseudomonadati</taxon>
        <taxon>Pseudomonadota</taxon>
        <taxon>Betaproteobacteria</taxon>
        <taxon>Burkholderiales</taxon>
        <taxon>Burkholderiaceae</taxon>
        <taxon>Burkholderia</taxon>
    </lineage>
</organism>
<dbReference type="GO" id="GO:0015288">
    <property type="term" value="F:porin activity"/>
    <property type="evidence" value="ECO:0007669"/>
    <property type="project" value="UniProtKB-KW"/>
</dbReference>
<dbReference type="InterPro" id="IPR033900">
    <property type="entry name" value="Gram_neg_porin_domain"/>
</dbReference>
<evidence type="ECO:0000256" key="1">
    <source>
        <dbReference type="ARBA" id="ARBA00004571"/>
    </source>
</evidence>
<evidence type="ECO:0000256" key="3">
    <source>
        <dbReference type="ARBA" id="ARBA00022448"/>
    </source>
</evidence>
<keyword evidence="5" id="KW-0812">Transmembrane</keyword>
<feature type="domain" description="Porin" evidence="12">
    <location>
        <begin position="7"/>
        <end position="346"/>
    </location>
</feature>
<evidence type="ECO:0000313" key="13">
    <source>
        <dbReference type="EMBL" id="AJK50566.1"/>
    </source>
</evidence>
<evidence type="ECO:0000256" key="4">
    <source>
        <dbReference type="ARBA" id="ARBA00022452"/>
    </source>
</evidence>
<dbReference type="HOGENOM" id="CLU_038238_0_0_4"/>
<keyword evidence="14" id="KW-1185">Reference proteome</keyword>
<feature type="chain" id="PRO_5002110436" evidence="11">
    <location>
        <begin position="22"/>
        <end position="380"/>
    </location>
</feature>
<dbReference type="CDD" id="cd00342">
    <property type="entry name" value="gram_neg_porins"/>
    <property type="match status" value="1"/>
</dbReference>
<keyword evidence="8" id="KW-0626">Porin</keyword>
<dbReference type="Proteomes" id="UP000031838">
    <property type="component" value="Chromosome 2"/>
</dbReference>
<sequence length="380" mass="39827">MKQTTLAVAACAALSTGAVHAQSSVSLYGVIDAALVYTSNAAGNKQFQAGSGTVTGSHWGITGREDLGAGTAAIFTLENGFSVMNGSLRQGGRLFGYQSWAGLANRELGTLTLGRQYDSVVDYLAPLSFTGHHPGGNNLSTHPYDNDNLNNSFRVNNAIKYASPDLHGLQFGTLYAFSNEAGGFDDNRLYSVGASYRNGPLSLAAGYLQANNGGSANTSGAITLTERTFVAALQRTYGAGVNYRLGRALFGFVWTRTQLGGLATLNGANGLGLAGNGQGASFSNYEVNASYLLTPTFALNGEYTFTQGAISNATGGHRPRWHEVSVQADYFLSKTTDLYAQVSYQRIGADGSGLGADVSGQTPSSTNQQTVVGLGLRHKF</sequence>
<dbReference type="Pfam" id="PF13609">
    <property type="entry name" value="Porin_4"/>
    <property type="match status" value="1"/>
</dbReference>
<dbReference type="KEGG" id="bpla:bpln_2g25390"/>
<dbReference type="KEGG" id="bgp:BGL_2c25100"/>
<evidence type="ECO:0000313" key="14">
    <source>
        <dbReference type="Proteomes" id="UP000031838"/>
    </source>
</evidence>
<dbReference type="InterPro" id="IPR050298">
    <property type="entry name" value="Gram-neg_bact_OMP"/>
</dbReference>
<dbReference type="RefSeq" id="WP_042628826.1">
    <property type="nucleotide sequence ID" value="NZ_BSTO01000006.1"/>
</dbReference>
<keyword evidence="10" id="KW-0998">Cell outer membrane</keyword>
<keyword evidence="3" id="KW-0813">Transport</keyword>
<reference evidence="13 14" key="2">
    <citation type="journal article" date="2016" name="Appl. Microbiol. Biotechnol.">
        <title>Mutations improving production and secretion of extracellular lipase by Burkholderia glumae PG1.</title>
        <authorList>
            <person name="Knapp A."/>
            <person name="Voget S."/>
            <person name="Gao R."/>
            <person name="Zaburannyi N."/>
            <person name="Krysciak D."/>
            <person name="Breuer M."/>
            <person name="Hauer B."/>
            <person name="Streit W.R."/>
            <person name="Muller R."/>
            <person name="Daniel R."/>
            <person name="Jaeger K.E."/>
        </authorList>
    </citation>
    <scope>NUCLEOTIDE SEQUENCE [LARGE SCALE GENOMIC DNA]</scope>
    <source>
        <strain evidence="13 14">PG1</strain>
    </source>
</reference>
<evidence type="ECO:0000256" key="8">
    <source>
        <dbReference type="ARBA" id="ARBA00023114"/>
    </source>
</evidence>